<dbReference type="HOGENOM" id="CLU_1142150_0_0_0"/>
<dbReference type="AlphaFoldDB" id="I3ZJQ8"/>
<keyword evidence="1" id="KW-0175">Coiled coil</keyword>
<evidence type="ECO:0000313" key="4">
    <source>
        <dbReference type="Proteomes" id="UP000006056"/>
    </source>
</evidence>
<name>I3ZJQ8_TERRK</name>
<dbReference type="Proteomes" id="UP000006056">
    <property type="component" value="Chromosome"/>
</dbReference>
<accession>I3ZJQ8</accession>
<feature type="transmembrane region" description="Helical" evidence="2">
    <location>
        <begin position="12"/>
        <end position="35"/>
    </location>
</feature>
<keyword evidence="4" id="KW-1185">Reference proteome</keyword>
<evidence type="ECO:0000313" key="3">
    <source>
        <dbReference type="EMBL" id="AFL89476.1"/>
    </source>
</evidence>
<evidence type="ECO:0000256" key="2">
    <source>
        <dbReference type="SAM" id="Phobius"/>
    </source>
</evidence>
<proteinExistence type="predicted"/>
<protein>
    <submittedName>
        <fullName evidence="3">Uncharacterized protein</fullName>
    </submittedName>
</protein>
<gene>
    <name evidence="3" type="ordered locus">Terro_3258</name>
</gene>
<dbReference type="EMBL" id="CP003379">
    <property type="protein sequence ID" value="AFL89476.1"/>
    <property type="molecule type" value="Genomic_DNA"/>
</dbReference>
<feature type="coiled-coil region" evidence="1">
    <location>
        <begin position="72"/>
        <end position="113"/>
    </location>
</feature>
<dbReference type="KEGG" id="trs:Terro_3258"/>
<reference evidence="3 4" key="1">
    <citation type="submission" date="2012-06" db="EMBL/GenBank/DDBJ databases">
        <title>Complete genome of Terriglobus roseus DSM 18391.</title>
        <authorList>
            <consortium name="US DOE Joint Genome Institute (JGI-PGF)"/>
            <person name="Lucas S."/>
            <person name="Copeland A."/>
            <person name="Lapidus A."/>
            <person name="Glavina del Rio T."/>
            <person name="Dalin E."/>
            <person name="Tice H."/>
            <person name="Bruce D."/>
            <person name="Goodwin L."/>
            <person name="Pitluck S."/>
            <person name="Peters L."/>
            <person name="Mikhailova N."/>
            <person name="Munk A.C.C."/>
            <person name="Kyrpides N."/>
            <person name="Mavromatis K."/>
            <person name="Ivanova N."/>
            <person name="Brettin T."/>
            <person name="Detter J.C."/>
            <person name="Han C."/>
            <person name="Larimer F."/>
            <person name="Land M."/>
            <person name="Hauser L."/>
            <person name="Markowitz V."/>
            <person name="Cheng J.-F."/>
            <person name="Hugenholtz P."/>
            <person name="Woyke T."/>
            <person name="Wu D."/>
            <person name="Brambilla E."/>
            <person name="Klenk H.-P."/>
            <person name="Eisen J.A."/>
        </authorList>
    </citation>
    <scope>NUCLEOTIDE SEQUENCE [LARGE SCALE GENOMIC DNA]</scope>
    <source>
        <strain evidence="4">DSM 18391 / NRRL B-41598 / KBS 63</strain>
    </source>
</reference>
<keyword evidence="2" id="KW-1133">Transmembrane helix</keyword>
<keyword evidence="2" id="KW-0812">Transmembrane</keyword>
<organism evidence="3 4">
    <name type="scientific">Terriglobus roseus (strain DSM 18391 / NRRL B-41598 / KBS 63)</name>
    <dbReference type="NCBI Taxonomy" id="926566"/>
    <lineage>
        <taxon>Bacteria</taxon>
        <taxon>Pseudomonadati</taxon>
        <taxon>Acidobacteriota</taxon>
        <taxon>Terriglobia</taxon>
        <taxon>Terriglobales</taxon>
        <taxon>Acidobacteriaceae</taxon>
        <taxon>Terriglobus</taxon>
    </lineage>
</organism>
<sequence length="243" mass="26089">MLTLSAPDRLLAIANYLYIGAGALALALTLAIVILGNAVGRRKQAELDAYQAGANARIADADARGAEAYAAAERANELAQRAALDKAKIENDNLQLREKIEQEQEARLAIERKIAPRYMTVSEMGYVWGIEQIAGAEPLDIIFYNDDPEVRFLAGNISVALQHWSPSLFGVAGGSLHGVVIYYEMGNTASKQRAEVISAALRRASAMDLIGPLAASHQFFESSVPDLGGPAPHAAIRIDVGYK</sequence>
<keyword evidence="2" id="KW-0472">Membrane</keyword>
<evidence type="ECO:0000256" key="1">
    <source>
        <dbReference type="SAM" id="Coils"/>
    </source>
</evidence>